<proteinExistence type="predicted"/>
<keyword evidence="1" id="KW-0677">Repeat</keyword>
<dbReference type="Proteomes" id="UP000045706">
    <property type="component" value="Unassembled WGS sequence"/>
</dbReference>
<sequence>MEKLGEEALPDLIPGLMQTLKADTGAGDRLGSAQALSEVLAGLGTTRLEETLPTILQNVE</sequence>
<dbReference type="InterPro" id="IPR011989">
    <property type="entry name" value="ARM-like"/>
</dbReference>
<dbReference type="GO" id="GO:0034198">
    <property type="term" value="P:cellular response to amino acid starvation"/>
    <property type="evidence" value="ECO:0007669"/>
    <property type="project" value="TreeGrafter"/>
</dbReference>
<gene>
    <name evidence="2" type="ORF">BN1723_016770</name>
</gene>
<dbReference type="PANTHER" id="PTHR23346">
    <property type="entry name" value="TRANSLATIONAL ACTIVATOR GCN1-RELATED"/>
    <property type="match status" value="1"/>
</dbReference>
<dbReference type="Gene3D" id="1.25.10.10">
    <property type="entry name" value="Leucine-rich Repeat Variant"/>
    <property type="match status" value="1"/>
</dbReference>
<dbReference type="GO" id="GO:0005829">
    <property type="term" value="C:cytosol"/>
    <property type="evidence" value="ECO:0007669"/>
    <property type="project" value="TreeGrafter"/>
</dbReference>
<protein>
    <recommendedName>
        <fullName evidence="4">TATA-binding protein interacting (TIP20) domain-containing protein</fullName>
    </recommendedName>
</protein>
<dbReference type="AlphaFoldDB" id="A0A0G4NM97"/>
<evidence type="ECO:0008006" key="4">
    <source>
        <dbReference type="Google" id="ProtNLM"/>
    </source>
</evidence>
<organism evidence="2 3">
    <name type="scientific">Verticillium longisporum</name>
    <name type="common">Verticillium dahliae var. longisporum</name>
    <dbReference type="NCBI Taxonomy" id="100787"/>
    <lineage>
        <taxon>Eukaryota</taxon>
        <taxon>Fungi</taxon>
        <taxon>Dikarya</taxon>
        <taxon>Ascomycota</taxon>
        <taxon>Pezizomycotina</taxon>
        <taxon>Sordariomycetes</taxon>
        <taxon>Hypocreomycetidae</taxon>
        <taxon>Glomerellales</taxon>
        <taxon>Plectosphaerellaceae</taxon>
        <taxon>Verticillium</taxon>
    </lineage>
</organism>
<reference evidence="3" key="1">
    <citation type="submission" date="2015-05" db="EMBL/GenBank/DDBJ databases">
        <authorList>
            <person name="Fogelqvist Johan"/>
        </authorList>
    </citation>
    <scope>NUCLEOTIDE SEQUENCE [LARGE SCALE GENOMIC DNA]</scope>
</reference>
<evidence type="ECO:0000256" key="1">
    <source>
        <dbReference type="ARBA" id="ARBA00022737"/>
    </source>
</evidence>
<evidence type="ECO:0000313" key="3">
    <source>
        <dbReference type="Proteomes" id="UP000045706"/>
    </source>
</evidence>
<accession>A0A0G4NM97</accession>
<evidence type="ECO:0000313" key="2">
    <source>
        <dbReference type="EMBL" id="CRK47598.1"/>
    </source>
</evidence>
<name>A0A0G4NM97_VERLO</name>
<dbReference type="PANTHER" id="PTHR23346:SF7">
    <property type="entry name" value="STALLED RIBOSOME SENSOR GCN1"/>
    <property type="match status" value="1"/>
</dbReference>
<dbReference type="GO" id="GO:0019887">
    <property type="term" value="F:protein kinase regulator activity"/>
    <property type="evidence" value="ECO:0007669"/>
    <property type="project" value="TreeGrafter"/>
</dbReference>
<dbReference type="GO" id="GO:0006417">
    <property type="term" value="P:regulation of translation"/>
    <property type="evidence" value="ECO:0007669"/>
    <property type="project" value="TreeGrafter"/>
</dbReference>
<dbReference type="EMBL" id="CVQI01036729">
    <property type="protein sequence ID" value="CRK47598.1"/>
    <property type="molecule type" value="Genomic_DNA"/>
</dbReference>
<feature type="non-terminal residue" evidence="2">
    <location>
        <position position="60"/>
    </location>
</feature>